<dbReference type="InterPro" id="IPR006091">
    <property type="entry name" value="Acyl-CoA_Oxase/DH_mid-dom"/>
</dbReference>
<dbReference type="GO" id="GO:0050660">
    <property type="term" value="F:flavin adenine dinucleotide binding"/>
    <property type="evidence" value="ECO:0007669"/>
    <property type="project" value="InterPro"/>
</dbReference>
<sequence length="409" mass="42701">MNAGSTLAFQAPALGHDAAGRTPVGPGLDRLTPVLNAIAQAAARHDRDGSFPFDSIERLHLTGILSLTVPTALGGGGGGLALAAEAVAKVGEACPATALVLAMQFIRQAAIARSAAWPLELRQRIGRDAVTSGALINVLRVEPELGSPTHGGLPATTARLRVGHWSITGRKRYATGAPGLRWMEVLARTDEDVPRIGNFLVPADSSGVEVVETWNHLGMRASGSHDVVFADVAVPLDHGIGLVPAAEWSRPDATQSAWSTTLVAAVYTGVAHAARRWILGFLHDRVPGSLGAPLATLPRVQEAVGEIEALLAANARITEAVAFATDSGHPPTTAESSLHKVTLAENAVRAVERAVSLAGNHAHDRALPLERHWRDVQAARVHVPTADAAHLAAGRLALSHSQASRNLPA</sequence>
<organism evidence="6 7">
    <name type="scientific">Neoroseomonas lacus</name>
    <dbReference type="NCBI Taxonomy" id="287609"/>
    <lineage>
        <taxon>Bacteria</taxon>
        <taxon>Pseudomonadati</taxon>
        <taxon>Pseudomonadota</taxon>
        <taxon>Alphaproteobacteria</taxon>
        <taxon>Acetobacterales</taxon>
        <taxon>Acetobacteraceae</taxon>
        <taxon>Neoroseomonas</taxon>
    </lineage>
</organism>
<dbReference type="InterPro" id="IPR037069">
    <property type="entry name" value="AcylCoA_DH/ox_N_sf"/>
</dbReference>
<comment type="caution">
    <text evidence="6">The sequence shown here is derived from an EMBL/GenBank/DDBJ whole genome shotgun (WGS) entry which is preliminary data.</text>
</comment>
<dbReference type="InterPro" id="IPR013786">
    <property type="entry name" value="AcylCoA_DH/ox_N"/>
</dbReference>
<feature type="domain" description="Acyl-CoA dehydrogenase C-terminal" evidence="5">
    <location>
        <begin position="263"/>
        <end position="383"/>
    </location>
</feature>
<dbReference type="Gene3D" id="2.40.110.10">
    <property type="entry name" value="Butyryl-CoA Dehydrogenase, subunit A, domain 2"/>
    <property type="match status" value="1"/>
</dbReference>
<dbReference type="Pfam" id="PF02771">
    <property type="entry name" value="Acyl-CoA_dh_N"/>
    <property type="match status" value="1"/>
</dbReference>
<dbReference type="RefSeq" id="WP_188966151.1">
    <property type="nucleotide sequence ID" value="NZ_BMKW01000003.1"/>
</dbReference>
<dbReference type="SUPFAM" id="SSF47203">
    <property type="entry name" value="Acyl-CoA dehydrogenase C-terminal domain-like"/>
    <property type="match status" value="1"/>
</dbReference>
<keyword evidence="7" id="KW-1185">Reference proteome</keyword>
<evidence type="ECO:0000259" key="4">
    <source>
        <dbReference type="Pfam" id="PF02771"/>
    </source>
</evidence>
<keyword evidence="2" id="KW-0560">Oxidoreductase</keyword>
<evidence type="ECO:0000313" key="7">
    <source>
        <dbReference type="Proteomes" id="UP000661507"/>
    </source>
</evidence>
<accession>A0A917KEI1</accession>
<proteinExistence type="predicted"/>
<evidence type="ECO:0000259" key="5">
    <source>
        <dbReference type="Pfam" id="PF08028"/>
    </source>
</evidence>
<dbReference type="GO" id="GO:0016627">
    <property type="term" value="F:oxidoreductase activity, acting on the CH-CH group of donors"/>
    <property type="evidence" value="ECO:0007669"/>
    <property type="project" value="InterPro"/>
</dbReference>
<dbReference type="Pfam" id="PF02770">
    <property type="entry name" value="Acyl-CoA_dh_M"/>
    <property type="match status" value="1"/>
</dbReference>
<protein>
    <submittedName>
        <fullName evidence="6">Acyl-CoA dehydrogenase</fullName>
    </submittedName>
</protein>
<dbReference type="Proteomes" id="UP000661507">
    <property type="component" value="Unassembled WGS sequence"/>
</dbReference>
<feature type="domain" description="Acyl-CoA dehydrogenase/oxidase N-terminal" evidence="4">
    <location>
        <begin position="37"/>
        <end position="104"/>
    </location>
</feature>
<dbReference type="InterPro" id="IPR052547">
    <property type="entry name" value="Mito_Isobutyryl-CoADH"/>
</dbReference>
<dbReference type="PIRSF" id="PIRSF016578">
    <property type="entry name" value="HsaA"/>
    <property type="match status" value="1"/>
</dbReference>
<gene>
    <name evidence="6" type="primary">acd</name>
    <name evidence="6" type="ORF">GCM10011320_13130</name>
</gene>
<evidence type="ECO:0000256" key="1">
    <source>
        <dbReference type="ARBA" id="ARBA00022630"/>
    </source>
</evidence>
<evidence type="ECO:0000256" key="2">
    <source>
        <dbReference type="ARBA" id="ARBA00023002"/>
    </source>
</evidence>
<dbReference type="Pfam" id="PF08028">
    <property type="entry name" value="Acyl-CoA_dh_2"/>
    <property type="match status" value="1"/>
</dbReference>
<dbReference type="EMBL" id="BMKW01000003">
    <property type="protein sequence ID" value="GGJ07570.1"/>
    <property type="molecule type" value="Genomic_DNA"/>
</dbReference>
<reference evidence="6" key="1">
    <citation type="journal article" date="2014" name="Int. J. Syst. Evol. Microbiol.">
        <title>Complete genome sequence of Corynebacterium casei LMG S-19264T (=DSM 44701T), isolated from a smear-ripened cheese.</title>
        <authorList>
            <consortium name="US DOE Joint Genome Institute (JGI-PGF)"/>
            <person name="Walter F."/>
            <person name="Albersmeier A."/>
            <person name="Kalinowski J."/>
            <person name="Ruckert C."/>
        </authorList>
    </citation>
    <scope>NUCLEOTIDE SEQUENCE</scope>
    <source>
        <strain evidence="6">CGMCC 1.3617</strain>
    </source>
</reference>
<dbReference type="Gene3D" id="1.10.540.10">
    <property type="entry name" value="Acyl-CoA dehydrogenase/oxidase, N-terminal domain"/>
    <property type="match status" value="1"/>
</dbReference>
<keyword evidence="1" id="KW-0285">Flavoprotein</keyword>
<dbReference type="SUPFAM" id="SSF56645">
    <property type="entry name" value="Acyl-CoA dehydrogenase NM domain-like"/>
    <property type="match status" value="1"/>
</dbReference>
<dbReference type="InterPro" id="IPR036250">
    <property type="entry name" value="AcylCo_DH-like_C"/>
</dbReference>
<dbReference type="AlphaFoldDB" id="A0A917KEI1"/>
<evidence type="ECO:0000313" key="6">
    <source>
        <dbReference type="EMBL" id="GGJ07570.1"/>
    </source>
</evidence>
<dbReference type="InterPro" id="IPR013107">
    <property type="entry name" value="Acyl-CoA_DH_C"/>
</dbReference>
<reference evidence="6" key="2">
    <citation type="submission" date="2020-09" db="EMBL/GenBank/DDBJ databases">
        <authorList>
            <person name="Sun Q."/>
            <person name="Zhou Y."/>
        </authorList>
    </citation>
    <scope>NUCLEOTIDE SEQUENCE</scope>
    <source>
        <strain evidence="6">CGMCC 1.3617</strain>
    </source>
</reference>
<dbReference type="PANTHER" id="PTHR43831">
    <property type="entry name" value="ISOBUTYRYL-COA DEHYDROGENASE"/>
    <property type="match status" value="1"/>
</dbReference>
<dbReference type="CDD" id="cd00567">
    <property type="entry name" value="ACAD"/>
    <property type="match status" value="1"/>
</dbReference>
<name>A0A917KEI1_9PROT</name>
<dbReference type="Gene3D" id="1.20.140.10">
    <property type="entry name" value="Butyryl-CoA Dehydrogenase, subunit A, domain 3"/>
    <property type="match status" value="1"/>
</dbReference>
<dbReference type="InterPro" id="IPR046373">
    <property type="entry name" value="Acyl-CoA_Oxase/DH_mid-dom_sf"/>
</dbReference>
<feature type="domain" description="Acyl-CoA oxidase/dehydrogenase middle" evidence="3">
    <location>
        <begin position="142"/>
        <end position="232"/>
    </location>
</feature>
<dbReference type="PANTHER" id="PTHR43831:SF1">
    <property type="entry name" value="ISOBUTYRYL-COA DEHYDROGENASE, MITOCHONDRIAL"/>
    <property type="match status" value="1"/>
</dbReference>
<evidence type="ECO:0000259" key="3">
    <source>
        <dbReference type="Pfam" id="PF02770"/>
    </source>
</evidence>
<dbReference type="InterPro" id="IPR009100">
    <property type="entry name" value="AcylCoA_DH/oxidase_NM_dom_sf"/>
</dbReference>